<sequence>MPATPAKKQAAAGPRGLRRAARTPIEPSRLEEYLGIVTSSLEDDKAEDIVVLDLTGRTSFADRMVIATGLADRQISAMAAHLETKLEEAGLKRIRIEGAGGSDWVLMDAGDIVVHLFKPEARALYALERMWGRELDEPSESGAEPA</sequence>
<dbReference type="NCBIfam" id="TIGR00090">
    <property type="entry name" value="rsfS_iojap_ybeB"/>
    <property type="match status" value="1"/>
</dbReference>
<dbReference type="PANTHER" id="PTHR21043:SF0">
    <property type="entry name" value="MITOCHONDRIAL ASSEMBLY OF RIBOSOMAL LARGE SUBUNIT PROTEIN 1"/>
    <property type="match status" value="1"/>
</dbReference>
<dbReference type="InterPro" id="IPR043519">
    <property type="entry name" value="NT_sf"/>
</dbReference>
<dbReference type="Gene3D" id="3.30.460.10">
    <property type="entry name" value="Beta Polymerase, domain 2"/>
    <property type="match status" value="1"/>
</dbReference>
<organism evidence="4 5">
    <name type="scientific">Endosaccharibacter trunci</name>
    <dbReference type="NCBI Taxonomy" id="2812733"/>
    <lineage>
        <taxon>Bacteria</taxon>
        <taxon>Pseudomonadati</taxon>
        <taxon>Pseudomonadota</taxon>
        <taxon>Alphaproteobacteria</taxon>
        <taxon>Acetobacterales</taxon>
        <taxon>Acetobacteraceae</taxon>
        <taxon>Endosaccharibacter</taxon>
    </lineage>
</organism>
<keyword evidence="5" id="KW-1185">Reference proteome</keyword>
<comment type="function">
    <text evidence="2">Functions as a ribosomal silencing factor. Interacts with ribosomal protein uL14 (rplN), blocking formation of intersubunit bridge B8. Prevents association of the 30S and 50S ribosomal subunits and the formation of functional ribosomes, thus repressing translation.</text>
</comment>
<proteinExistence type="inferred from homology"/>
<dbReference type="EMBL" id="JAMSKV010000013">
    <property type="protein sequence ID" value="MCQ8279580.1"/>
    <property type="molecule type" value="Genomic_DNA"/>
</dbReference>
<evidence type="ECO:0000256" key="3">
    <source>
        <dbReference type="SAM" id="MobiDB-lite"/>
    </source>
</evidence>
<dbReference type="RefSeq" id="WP_422865059.1">
    <property type="nucleotide sequence ID" value="NZ_JAMSKV010000013.1"/>
</dbReference>
<comment type="similarity">
    <text evidence="1 2">Belongs to the Iojap/RsfS family.</text>
</comment>
<dbReference type="HAMAP" id="MF_01477">
    <property type="entry name" value="Iojap_RsfS"/>
    <property type="match status" value="1"/>
</dbReference>
<name>A0ABT1W9L7_9PROT</name>
<feature type="region of interest" description="Disordered" evidence="3">
    <location>
        <begin position="1"/>
        <end position="24"/>
    </location>
</feature>
<dbReference type="Pfam" id="PF02410">
    <property type="entry name" value="RsfS"/>
    <property type="match status" value="1"/>
</dbReference>
<dbReference type="InterPro" id="IPR004394">
    <property type="entry name" value="Iojap/RsfS/C7orf30"/>
</dbReference>
<dbReference type="SUPFAM" id="SSF81301">
    <property type="entry name" value="Nucleotidyltransferase"/>
    <property type="match status" value="1"/>
</dbReference>
<keyword evidence="2" id="KW-0963">Cytoplasm</keyword>
<accession>A0ABT1W9L7</accession>
<dbReference type="Proteomes" id="UP001524587">
    <property type="component" value="Unassembled WGS sequence"/>
</dbReference>
<evidence type="ECO:0000313" key="4">
    <source>
        <dbReference type="EMBL" id="MCQ8279580.1"/>
    </source>
</evidence>
<dbReference type="PANTHER" id="PTHR21043">
    <property type="entry name" value="IOJAP SUPERFAMILY ORTHOLOG"/>
    <property type="match status" value="1"/>
</dbReference>
<protein>
    <recommendedName>
        <fullName evidence="2">Ribosomal silencing factor RsfS</fullName>
    </recommendedName>
</protein>
<comment type="subcellular location">
    <subcellularLocation>
        <location evidence="2">Cytoplasm</location>
    </subcellularLocation>
</comment>
<keyword evidence="2" id="KW-0678">Repressor</keyword>
<comment type="subunit">
    <text evidence="2">Interacts with ribosomal protein uL14 (rplN).</text>
</comment>
<gene>
    <name evidence="2 4" type="primary">rsfS</name>
    <name evidence="4" type="ORF">NFI95_14130</name>
</gene>
<evidence type="ECO:0000256" key="1">
    <source>
        <dbReference type="ARBA" id="ARBA00010574"/>
    </source>
</evidence>
<comment type="caution">
    <text evidence="4">The sequence shown here is derived from an EMBL/GenBank/DDBJ whole genome shotgun (WGS) entry which is preliminary data.</text>
</comment>
<reference evidence="4 5" key="1">
    <citation type="submission" date="2022-06" db="EMBL/GenBank/DDBJ databases">
        <title>Endosaccharibacter gen. nov., sp. nov., endophytic bacteria isolated from sugarcane.</title>
        <authorList>
            <person name="Pitiwittayakul N."/>
            <person name="Yukphan P."/>
            <person name="Charoenyingcharoen P."/>
            <person name="Tanasupawat S."/>
        </authorList>
    </citation>
    <scope>NUCLEOTIDE SEQUENCE [LARGE SCALE GENOMIC DNA]</scope>
    <source>
        <strain evidence="4 5">KSS8</strain>
    </source>
</reference>
<evidence type="ECO:0000313" key="5">
    <source>
        <dbReference type="Proteomes" id="UP001524587"/>
    </source>
</evidence>
<evidence type="ECO:0000256" key="2">
    <source>
        <dbReference type="HAMAP-Rule" id="MF_01477"/>
    </source>
</evidence>
<keyword evidence="2" id="KW-0810">Translation regulation</keyword>